<gene>
    <name evidence="1" type="ORF">FHS90_000782</name>
</gene>
<evidence type="ECO:0000313" key="2">
    <source>
        <dbReference type="Proteomes" id="UP000563094"/>
    </source>
</evidence>
<dbReference type="RefSeq" id="WP_182511832.1">
    <property type="nucleotide sequence ID" value="NZ_JACJIQ010000002.1"/>
</dbReference>
<dbReference type="Proteomes" id="UP000563094">
    <property type="component" value="Unassembled WGS sequence"/>
</dbReference>
<organism evidence="1 2">
    <name type="scientific">Rufibacter quisquiliarum</name>
    <dbReference type="NCBI Taxonomy" id="1549639"/>
    <lineage>
        <taxon>Bacteria</taxon>
        <taxon>Pseudomonadati</taxon>
        <taxon>Bacteroidota</taxon>
        <taxon>Cytophagia</taxon>
        <taxon>Cytophagales</taxon>
        <taxon>Hymenobacteraceae</taxon>
        <taxon>Rufibacter</taxon>
    </lineage>
</organism>
<comment type="caution">
    <text evidence="1">The sequence shown here is derived from an EMBL/GenBank/DDBJ whole genome shotgun (WGS) entry which is preliminary data.</text>
</comment>
<dbReference type="AlphaFoldDB" id="A0A839GCJ4"/>
<name>A0A839GCJ4_9BACT</name>
<dbReference type="EMBL" id="JACJIQ010000002">
    <property type="protein sequence ID" value="MBA9076080.1"/>
    <property type="molecule type" value="Genomic_DNA"/>
</dbReference>
<evidence type="ECO:0000313" key="1">
    <source>
        <dbReference type="EMBL" id="MBA9076080.1"/>
    </source>
</evidence>
<keyword evidence="2" id="KW-1185">Reference proteome</keyword>
<reference evidence="1 2" key="1">
    <citation type="submission" date="2020-08" db="EMBL/GenBank/DDBJ databases">
        <title>Genomic Encyclopedia of Type Strains, Phase IV (KMG-IV): sequencing the most valuable type-strain genomes for metagenomic binning, comparative biology and taxonomic classification.</title>
        <authorList>
            <person name="Goeker M."/>
        </authorList>
    </citation>
    <scope>NUCLEOTIDE SEQUENCE [LARGE SCALE GENOMIC DNA]</scope>
    <source>
        <strain evidence="1 2">DSM 29854</strain>
    </source>
</reference>
<accession>A0A839GCJ4</accession>
<proteinExistence type="predicted"/>
<protein>
    <submittedName>
        <fullName evidence="1">Uncharacterized protein</fullName>
    </submittedName>
</protein>
<sequence>MEAIKDTLQAIGEAMRLHMIKALESGKHPLDRNTSKSLKSLSVQVNQSRNAAGQFQGFSPSSQVVLWAEDYLEYLNWGRYSVKEKPSIKKVPISALLKWIKQRRIRGRVRKGKGAGRFISDNRLAFMIQNSIYKNGIRGRHFIQPALKHGDELFDIYINNQLLEDMTYEFDRVMKFGSTGRTMR</sequence>